<evidence type="ECO:0000259" key="1">
    <source>
        <dbReference type="Pfam" id="PF00561"/>
    </source>
</evidence>
<dbReference type="InterPro" id="IPR000073">
    <property type="entry name" value="AB_hydrolase_1"/>
</dbReference>
<dbReference type="PANTHER" id="PTHR43798">
    <property type="entry name" value="MONOACYLGLYCEROL LIPASE"/>
    <property type="match status" value="1"/>
</dbReference>
<organism evidence="2 3">
    <name type="scientific">Polynucleobacter wuianus</name>
    <dbReference type="NCBI Taxonomy" id="1743168"/>
    <lineage>
        <taxon>Bacteria</taxon>
        <taxon>Pseudomonadati</taxon>
        <taxon>Pseudomonadota</taxon>
        <taxon>Betaproteobacteria</taxon>
        <taxon>Burkholderiales</taxon>
        <taxon>Burkholderiaceae</taxon>
        <taxon>Polynucleobacter</taxon>
    </lineage>
</organism>
<dbReference type="InterPro" id="IPR029058">
    <property type="entry name" value="AB_hydrolase_fold"/>
</dbReference>
<dbReference type="OrthoDB" id="8562572at2"/>
<dbReference type="EMBL" id="CP015922">
    <property type="protein sequence ID" value="ANJ00075.1"/>
    <property type="molecule type" value="Genomic_DNA"/>
</dbReference>
<dbReference type="SUPFAM" id="SSF53474">
    <property type="entry name" value="alpha/beta-Hydrolases"/>
    <property type="match status" value="1"/>
</dbReference>
<evidence type="ECO:0000313" key="3">
    <source>
        <dbReference type="Proteomes" id="UP000078463"/>
    </source>
</evidence>
<accession>A0A191UGD5</accession>
<gene>
    <name evidence="2" type="ORF">A8O14_08300</name>
</gene>
<reference evidence="3" key="1">
    <citation type="submission" date="2016-05" db="EMBL/GenBank/DDBJ databases">
        <title>Polynucleobacter sp. QLW-P1FAT50C-4 genome.</title>
        <authorList>
            <person name="Hahn M.W."/>
        </authorList>
    </citation>
    <scope>NUCLEOTIDE SEQUENCE [LARGE SCALE GENOMIC DNA]</scope>
    <source>
        <strain evidence="3">QLW-P1FAT50C-4</strain>
    </source>
</reference>
<keyword evidence="3" id="KW-1185">Reference proteome</keyword>
<protein>
    <recommendedName>
        <fullName evidence="1">AB hydrolase-1 domain-containing protein</fullName>
    </recommendedName>
</protein>
<dbReference type="KEGG" id="pwu:A8O14_08300"/>
<feature type="domain" description="AB hydrolase-1" evidence="1">
    <location>
        <begin position="34"/>
        <end position="267"/>
    </location>
</feature>
<evidence type="ECO:0000313" key="2">
    <source>
        <dbReference type="EMBL" id="ANJ00075.1"/>
    </source>
</evidence>
<dbReference type="InterPro" id="IPR050266">
    <property type="entry name" value="AB_hydrolase_sf"/>
</dbReference>
<dbReference type="STRING" id="1743168.A8O14_08300"/>
<dbReference type="Proteomes" id="UP000078463">
    <property type="component" value="Chromosome"/>
</dbReference>
<dbReference type="PRINTS" id="PR00111">
    <property type="entry name" value="ABHYDROLASE"/>
</dbReference>
<dbReference type="PANTHER" id="PTHR43798:SF33">
    <property type="entry name" value="HYDROLASE, PUTATIVE (AFU_ORTHOLOGUE AFUA_2G14860)-RELATED"/>
    <property type="match status" value="1"/>
</dbReference>
<proteinExistence type="predicted"/>
<name>A0A191UGD5_9BURK</name>
<dbReference type="GO" id="GO:0016020">
    <property type="term" value="C:membrane"/>
    <property type="evidence" value="ECO:0007669"/>
    <property type="project" value="TreeGrafter"/>
</dbReference>
<dbReference type="RefSeq" id="WP_068949081.1">
    <property type="nucleotide sequence ID" value="NZ_CP015922.1"/>
</dbReference>
<dbReference type="AlphaFoldDB" id="A0A191UGD5"/>
<dbReference type="Pfam" id="PF00561">
    <property type="entry name" value="Abhydrolase_1"/>
    <property type="match status" value="1"/>
</dbReference>
<sequence>MKNIPKDWPNQSFSREIKTEDLSWHVQVGGNSPKHILMLHGTGSSAHTWGTIFSELAKNYTVIAPDLPGHGFTTSVTKKSFSLDELATQLTRLREGLGIQYFDYIIGHSAGATLGLSYALTNEQPKEIIGLNPSLITLPSFYQNFIAPLLNPIVTSSFFTSILSDLLPHTKIIDGLLDSTKTKLSPDKREKYKALFNSAEHLNGSMSFMAGTDIAILLKKCKLIKSKLTFILSEDDGWIPIKNLRDVIREYFDKAKVIELKGGHLFHEGDEEMALNLIQNALNKEEEENVNP</sequence>
<dbReference type="Gene3D" id="3.40.50.1820">
    <property type="entry name" value="alpha/beta hydrolase"/>
    <property type="match status" value="1"/>
</dbReference>